<keyword evidence="4" id="KW-1185">Reference proteome</keyword>
<sequence length="230" mass="24823">MSDSTSSGVLLALFEVGKCRVSKISLGKARNPLFRPGRCPVKRLTILSDGERYAAQPRESLGVTFSFLETRRAMRADARRYKSDAFLSEAMKMLAVGMIPLSAGACSFSFGTVGLQEEEPQITDSVSRTAVPLSPDLNEEDWRRAKAALSVALDPQRPGTQVSWDNPASDRKGTFTPTSAPFVKDDQICRNFTALINGSSSSSLQGMACRPSGGGWVIKGIKPDKTTAKV</sequence>
<dbReference type="Proteomes" id="UP000003947">
    <property type="component" value="Unassembled WGS sequence"/>
</dbReference>
<evidence type="ECO:0000259" key="2">
    <source>
        <dbReference type="Pfam" id="PF16998"/>
    </source>
</evidence>
<dbReference type="HOGENOM" id="CLU_1203724_0_0_5"/>
<evidence type="ECO:0000313" key="4">
    <source>
        <dbReference type="Proteomes" id="UP000003947"/>
    </source>
</evidence>
<evidence type="ECO:0000256" key="1">
    <source>
        <dbReference type="SAM" id="MobiDB-lite"/>
    </source>
</evidence>
<organism evidence="3 4">
    <name type="scientific">Microvirga lotononidis</name>
    <dbReference type="NCBI Taxonomy" id="864069"/>
    <lineage>
        <taxon>Bacteria</taxon>
        <taxon>Pseudomonadati</taxon>
        <taxon>Pseudomonadota</taxon>
        <taxon>Alphaproteobacteria</taxon>
        <taxon>Hyphomicrobiales</taxon>
        <taxon>Methylobacteriaceae</taxon>
        <taxon>Microvirga</taxon>
    </lineage>
</organism>
<accession>I4YK95</accession>
<evidence type="ECO:0000313" key="3">
    <source>
        <dbReference type="EMBL" id="EIM24387.1"/>
    </source>
</evidence>
<dbReference type="EMBL" id="JH660649">
    <property type="protein sequence ID" value="EIM24387.1"/>
    <property type="molecule type" value="Genomic_DNA"/>
</dbReference>
<reference evidence="3 4" key="1">
    <citation type="submission" date="2012-02" db="EMBL/GenBank/DDBJ databases">
        <title>Improved High-Quality Draft sequence of Microvirga sp. WSM3557.</title>
        <authorList>
            <consortium name="US DOE Joint Genome Institute"/>
            <person name="Lucas S."/>
            <person name="Han J."/>
            <person name="Lapidus A."/>
            <person name="Cheng J.-F."/>
            <person name="Goodwin L."/>
            <person name="Pitluck S."/>
            <person name="Peters L."/>
            <person name="Zhang X."/>
            <person name="Detter J.C."/>
            <person name="Han C."/>
            <person name="Tapia R."/>
            <person name="Land M."/>
            <person name="Hauser L."/>
            <person name="Kyrpides N."/>
            <person name="Ivanova N."/>
            <person name="Pagani I."/>
            <person name="Brau L."/>
            <person name="Yates R."/>
            <person name="O'Hara G."/>
            <person name="Rui T."/>
            <person name="Howieson J."/>
            <person name="Reeve W."/>
            <person name="Woyke T."/>
        </authorList>
    </citation>
    <scope>NUCLEOTIDE SEQUENCE [LARGE SCALE GENOMIC DNA]</scope>
    <source>
        <strain evidence="3 4">WSM3557</strain>
    </source>
</reference>
<gene>
    <name evidence="3" type="ORF">MicloDRAFT_00070400</name>
</gene>
<dbReference type="InterPro" id="IPR032635">
    <property type="entry name" value="Anti_2"/>
</dbReference>
<name>I4YK95_9HYPH</name>
<dbReference type="eggNOG" id="COG4520">
    <property type="taxonomic scope" value="Bacteria"/>
</dbReference>
<feature type="domain" description="Surface antigen" evidence="2">
    <location>
        <begin position="118"/>
        <end position="223"/>
    </location>
</feature>
<dbReference type="PATRIC" id="fig|864069.3.peg.7542"/>
<feature type="region of interest" description="Disordered" evidence="1">
    <location>
        <begin position="156"/>
        <end position="177"/>
    </location>
</feature>
<dbReference type="AlphaFoldDB" id="I4YK95"/>
<protein>
    <recommendedName>
        <fullName evidence="2">Surface antigen domain-containing protein</fullName>
    </recommendedName>
</protein>
<proteinExistence type="predicted"/>
<dbReference type="Pfam" id="PF16998">
    <property type="entry name" value="17kDa_Anti_2"/>
    <property type="match status" value="1"/>
</dbReference>
<dbReference type="STRING" id="864069.MicloDRAFT_00070400"/>